<proteinExistence type="predicted"/>
<gene>
    <name evidence="1" type="ORF">DB32_003171</name>
</gene>
<dbReference type="STRING" id="927083.DB32_003171"/>
<evidence type="ECO:0000313" key="1">
    <source>
        <dbReference type="EMBL" id="AKF06022.1"/>
    </source>
</evidence>
<dbReference type="KEGG" id="samy:DB32_003171"/>
<evidence type="ECO:0000313" key="2">
    <source>
        <dbReference type="Proteomes" id="UP000034883"/>
    </source>
</evidence>
<dbReference type="RefSeq" id="WP_053233236.1">
    <property type="nucleotide sequence ID" value="NZ_CP011125.1"/>
</dbReference>
<dbReference type="EMBL" id="CP011125">
    <property type="protein sequence ID" value="AKF06022.1"/>
    <property type="molecule type" value="Genomic_DNA"/>
</dbReference>
<dbReference type="Proteomes" id="UP000034883">
    <property type="component" value="Chromosome"/>
</dbReference>
<dbReference type="AlphaFoldDB" id="A0A0F6YHU4"/>
<name>A0A0F6YHU4_9BACT</name>
<keyword evidence="2" id="KW-1185">Reference proteome</keyword>
<reference evidence="1 2" key="1">
    <citation type="submission" date="2015-03" db="EMBL/GenBank/DDBJ databases">
        <title>Genome assembly of Sandaracinus amylolyticus DSM 53668.</title>
        <authorList>
            <person name="Sharma G."/>
            <person name="Subramanian S."/>
        </authorList>
    </citation>
    <scope>NUCLEOTIDE SEQUENCE [LARGE SCALE GENOMIC DNA]</scope>
    <source>
        <strain evidence="1 2">DSM 53668</strain>
    </source>
</reference>
<protein>
    <submittedName>
        <fullName evidence="1">Uncharacterized protein</fullName>
    </submittedName>
</protein>
<organism evidence="1 2">
    <name type="scientific">Sandaracinus amylolyticus</name>
    <dbReference type="NCBI Taxonomy" id="927083"/>
    <lineage>
        <taxon>Bacteria</taxon>
        <taxon>Pseudomonadati</taxon>
        <taxon>Myxococcota</taxon>
        <taxon>Polyangia</taxon>
        <taxon>Polyangiales</taxon>
        <taxon>Sandaracinaceae</taxon>
        <taxon>Sandaracinus</taxon>
    </lineage>
</organism>
<accession>A0A0F6YHU4</accession>
<sequence length="195" mass="22142">MWAHFIYRVHAASVGGVGRAIARNAELIARPNSGHSYGHVVEHVCRYEGARRVVMLDRDPHRAAYWHSLASEEDVLRLVHERRGNTLFGRGTATDTPYAALMTELRARYRAVGTREEERALLREAEARAEPLVVSEETRTTWRVLLARWKWTKRHTSATSFPFLRAGIDVYKADGFELGTPGAGTAFYAFALFHY</sequence>